<keyword evidence="3 7" id="KW-0812">Transmembrane</keyword>
<feature type="transmembrane region" description="Helical" evidence="7">
    <location>
        <begin position="104"/>
        <end position="122"/>
    </location>
</feature>
<evidence type="ECO:0000256" key="1">
    <source>
        <dbReference type="ARBA" id="ARBA00004141"/>
    </source>
</evidence>
<dbReference type="AlphaFoldDB" id="A0A364N833"/>
<protein>
    <submittedName>
        <fullName evidence="9">MFS general substrate transporter</fullName>
    </submittedName>
</protein>
<reference evidence="10" key="1">
    <citation type="submission" date="2018-05" db="EMBL/GenBank/DDBJ databases">
        <title>Draft genome sequence of Stemphylium lycopersici strain CIDEFI 213.</title>
        <authorList>
            <person name="Medina R."/>
            <person name="Franco M.E.E."/>
            <person name="Lucentini C.G."/>
            <person name="Saparrat M.C.N."/>
            <person name="Balatti P.A."/>
        </authorList>
    </citation>
    <scope>NUCLEOTIDE SEQUENCE [LARGE SCALE GENOMIC DNA]</scope>
    <source>
        <strain evidence="10">CIDEFI 213</strain>
    </source>
</reference>
<evidence type="ECO:0000256" key="3">
    <source>
        <dbReference type="ARBA" id="ARBA00022692"/>
    </source>
</evidence>
<dbReference type="InterPro" id="IPR011701">
    <property type="entry name" value="MFS"/>
</dbReference>
<feature type="region of interest" description="Disordered" evidence="6">
    <location>
        <begin position="1"/>
        <end position="28"/>
    </location>
</feature>
<accession>A0A364N833</accession>
<evidence type="ECO:0000256" key="4">
    <source>
        <dbReference type="ARBA" id="ARBA00022989"/>
    </source>
</evidence>
<dbReference type="FunFam" id="1.20.1250.20:FF:000057">
    <property type="entry name" value="MFS general substrate transporter"/>
    <property type="match status" value="1"/>
</dbReference>
<dbReference type="Pfam" id="PF07690">
    <property type="entry name" value="MFS_1"/>
    <property type="match status" value="1"/>
</dbReference>
<feature type="transmembrane region" description="Helical" evidence="7">
    <location>
        <begin position="423"/>
        <end position="443"/>
    </location>
</feature>
<dbReference type="SUPFAM" id="SSF103473">
    <property type="entry name" value="MFS general substrate transporter"/>
    <property type="match status" value="1"/>
</dbReference>
<gene>
    <name evidence="9" type="ORF">DDE83_003322</name>
</gene>
<dbReference type="FunFam" id="1.20.1250.20:FF:000013">
    <property type="entry name" value="MFS general substrate transporter"/>
    <property type="match status" value="1"/>
</dbReference>
<feature type="transmembrane region" description="Helical" evidence="7">
    <location>
        <begin position="134"/>
        <end position="152"/>
    </location>
</feature>
<sequence length="1023" mass="114221">MNTHVEGPVLNAPEYKDEKGSDTSPTPPMTVEDIERSASAIEVDAATEARVLRKLDIRIVPMICWIYLMNFMDRGMYSLAINIGNAKLYGMEADLDIDPESNKFQLAVSILFVTYVIFETPSNMVIKRMKPARYLGGLMFLWGLVATFSAFVNNYASLLACRLLLGMFEAGLFPGVILYLSMFYNRRNVSLRQAAFYGTSAIAGGLGGLVAYAIGEMDGYAGWRGWRWIILINGIPTILTAIAVPFVLPNSPETAKCLTPEDRRVLLALRMKETGQTVSGQEFSKEDVMKGVKDWKVYAYAIAQFVGLGMLYSFSVFLPTIINGLGGGWSRQTVQALTIPVYVAGFLSYVIGAYYSDKTQQRGLFCITGLTVSMIGYIFLIADKGLGLSFAGCFVVALGLWVATGIAFSWIGVNNPRYGKRAFASGMQITIGNCSGIAAPFLYASDTAPEYKPGYGATIGLLALGIAIYIALHLYFRMKNKRKLSGQENWRIEGKTEEEIAEMGEENPRFQGLVEPYIWRDLEVLKGEHARRIAAALDSRDQRADFIQDLAIRYHDEHRDGIEDLNHFMGLMSRLRHLHVESPCPNNSEWQNGTIYFDGYSRIDYTNLLASSVYPRLDMQMALPALQSLTLHAHGSGNNKFTLGRGVAMFRHPTLRSITLSCLDFDTRSGGEFEVSEEETKSTPLQSLTLIECNVGVRFLDSILKLPKALKELSIGERLHTFDGCEPSMVPEHRTSSALFLTALQRQADSLQRLQHCGGHVNYLTPRDTDPEGAAKLRSLVSLEHLELGFESHLYYYLRTNGFPPALKSLKMLDSAISIHAGHDLRSLSDIAFRSLLSLVNECLPRSLAEGFILHLKFSDHSFFRLFEIADPTEQSHLLSALFFDRAATYKIASMLKSFSPPAHFLVSRENFPSGRSFIPPYMHGEELPVEEIMYNSEDFWRFNGIDYRMIDDESWRIQLKKGKKLLVCKRCRVRGLGVDECLSFGDGSACIPCRGVNVQGCEWDREEDGEPAGLADLEKAKA</sequence>
<dbReference type="Proteomes" id="UP000249619">
    <property type="component" value="Unassembled WGS sequence"/>
</dbReference>
<dbReference type="PROSITE" id="PS50850">
    <property type="entry name" value="MFS"/>
    <property type="match status" value="1"/>
</dbReference>
<dbReference type="InterPro" id="IPR036259">
    <property type="entry name" value="MFS_trans_sf"/>
</dbReference>
<evidence type="ECO:0000256" key="5">
    <source>
        <dbReference type="ARBA" id="ARBA00023136"/>
    </source>
</evidence>
<feature type="transmembrane region" description="Helical" evidence="7">
    <location>
        <begin position="226"/>
        <end position="248"/>
    </location>
</feature>
<feature type="transmembrane region" description="Helical" evidence="7">
    <location>
        <begin position="363"/>
        <end position="382"/>
    </location>
</feature>
<keyword evidence="4 7" id="KW-1133">Transmembrane helix</keyword>
<dbReference type="InterPro" id="IPR020846">
    <property type="entry name" value="MFS_dom"/>
</dbReference>
<evidence type="ECO:0000256" key="7">
    <source>
        <dbReference type="SAM" id="Phobius"/>
    </source>
</evidence>
<evidence type="ECO:0000256" key="2">
    <source>
        <dbReference type="ARBA" id="ARBA00022448"/>
    </source>
</evidence>
<feature type="transmembrane region" description="Helical" evidence="7">
    <location>
        <begin position="455"/>
        <end position="476"/>
    </location>
</feature>
<dbReference type="PANTHER" id="PTHR43791:SF91">
    <property type="entry name" value="MAJOR FACILITATOR SUPERFAMILY (MFS) PROFILE DOMAIN-CONTAINING PROTEIN-RELATED"/>
    <property type="match status" value="1"/>
</dbReference>
<dbReference type="EMBL" id="QGDH01000037">
    <property type="protein sequence ID" value="RAR13323.1"/>
    <property type="molecule type" value="Genomic_DNA"/>
</dbReference>
<organism evidence="9 10">
    <name type="scientific">Stemphylium lycopersici</name>
    <name type="common">Tomato gray leaf spot disease fungus</name>
    <name type="synonym">Thyrospora lycopersici</name>
    <dbReference type="NCBI Taxonomy" id="183478"/>
    <lineage>
        <taxon>Eukaryota</taxon>
        <taxon>Fungi</taxon>
        <taxon>Dikarya</taxon>
        <taxon>Ascomycota</taxon>
        <taxon>Pezizomycotina</taxon>
        <taxon>Dothideomycetes</taxon>
        <taxon>Pleosporomycetidae</taxon>
        <taxon>Pleosporales</taxon>
        <taxon>Pleosporineae</taxon>
        <taxon>Pleosporaceae</taxon>
        <taxon>Stemphylium</taxon>
    </lineage>
</organism>
<name>A0A364N833_STELY</name>
<comment type="caution">
    <text evidence="9">The sequence shown here is derived from an EMBL/GenBank/DDBJ whole genome shotgun (WGS) entry which is preliminary data.</text>
</comment>
<dbReference type="PANTHER" id="PTHR43791">
    <property type="entry name" value="PERMEASE-RELATED"/>
    <property type="match status" value="1"/>
</dbReference>
<feature type="domain" description="Major facilitator superfamily (MFS) profile" evidence="8">
    <location>
        <begin position="59"/>
        <end position="483"/>
    </location>
</feature>
<feature type="transmembrane region" description="Helical" evidence="7">
    <location>
        <begin position="59"/>
        <end position="84"/>
    </location>
</feature>
<feature type="transmembrane region" description="Helical" evidence="7">
    <location>
        <begin position="334"/>
        <end position="356"/>
    </location>
</feature>
<keyword evidence="5 7" id="KW-0472">Membrane</keyword>
<comment type="subcellular location">
    <subcellularLocation>
        <location evidence="1">Membrane</location>
        <topology evidence="1">Multi-pass membrane protein</topology>
    </subcellularLocation>
</comment>
<keyword evidence="10" id="KW-1185">Reference proteome</keyword>
<feature type="transmembrane region" description="Helical" evidence="7">
    <location>
        <begin position="388"/>
        <end position="411"/>
    </location>
</feature>
<keyword evidence="2" id="KW-0813">Transport</keyword>
<feature type="transmembrane region" description="Helical" evidence="7">
    <location>
        <begin position="297"/>
        <end position="322"/>
    </location>
</feature>
<feature type="transmembrane region" description="Helical" evidence="7">
    <location>
        <begin position="164"/>
        <end position="182"/>
    </location>
</feature>
<dbReference type="GO" id="GO:0016020">
    <property type="term" value="C:membrane"/>
    <property type="evidence" value="ECO:0007669"/>
    <property type="project" value="UniProtKB-SubCell"/>
</dbReference>
<evidence type="ECO:0000313" key="9">
    <source>
        <dbReference type="EMBL" id="RAR13323.1"/>
    </source>
</evidence>
<proteinExistence type="predicted"/>
<evidence type="ECO:0000313" key="10">
    <source>
        <dbReference type="Proteomes" id="UP000249619"/>
    </source>
</evidence>
<dbReference type="GO" id="GO:0022857">
    <property type="term" value="F:transmembrane transporter activity"/>
    <property type="evidence" value="ECO:0007669"/>
    <property type="project" value="InterPro"/>
</dbReference>
<evidence type="ECO:0000259" key="8">
    <source>
        <dbReference type="PROSITE" id="PS50850"/>
    </source>
</evidence>
<evidence type="ECO:0000256" key="6">
    <source>
        <dbReference type="SAM" id="MobiDB-lite"/>
    </source>
</evidence>
<feature type="transmembrane region" description="Helical" evidence="7">
    <location>
        <begin position="194"/>
        <end position="214"/>
    </location>
</feature>
<dbReference type="Gene3D" id="1.20.1250.20">
    <property type="entry name" value="MFS general substrate transporter like domains"/>
    <property type="match status" value="2"/>
</dbReference>